<protein>
    <submittedName>
        <fullName evidence="1">Uncharacterized protein</fullName>
    </submittedName>
</protein>
<dbReference type="EMBL" id="MN738968">
    <property type="protein sequence ID" value="QHT33448.1"/>
    <property type="molecule type" value="Genomic_DNA"/>
</dbReference>
<accession>A0A6C0EWS9</accession>
<evidence type="ECO:0000313" key="1">
    <source>
        <dbReference type="EMBL" id="QHT33448.1"/>
    </source>
</evidence>
<organism evidence="1">
    <name type="scientific">viral metagenome</name>
    <dbReference type="NCBI Taxonomy" id="1070528"/>
    <lineage>
        <taxon>unclassified sequences</taxon>
        <taxon>metagenomes</taxon>
        <taxon>organismal metagenomes</taxon>
    </lineage>
</organism>
<name>A0A6C0EWS9_9ZZZZ</name>
<dbReference type="AlphaFoldDB" id="A0A6C0EWS9"/>
<proteinExistence type="predicted"/>
<reference evidence="1" key="1">
    <citation type="journal article" date="2020" name="Nature">
        <title>Giant virus diversity and host interactions through global metagenomics.</title>
        <authorList>
            <person name="Schulz F."/>
            <person name="Roux S."/>
            <person name="Paez-Espino D."/>
            <person name="Jungbluth S."/>
            <person name="Walsh D.A."/>
            <person name="Denef V.J."/>
            <person name="McMahon K.D."/>
            <person name="Konstantinidis K.T."/>
            <person name="Eloe-Fadrosh E.A."/>
            <person name="Kyrpides N.C."/>
            <person name="Woyke T."/>
        </authorList>
    </citation>
    <scope>NUCLEOTIDE SEQUENCE</scope>
    <source>
        <strain evidence="1">GVMAG-M-3300009161-36</strain>
    </source>
</reference>
<sequence>MISSHPKSNINLPINFRTSNSLITTKVPHYPTKNGTAISIVSGLNRPLANGVDPNVAELNKSNGPEFKARPIKHWRRQLRPSTFGGLTTSGSRVATIYLATTPGGEIYRANSGDCSCADLTNGGNAYTISDKFTKQGENSLGPEALNGGTKIENDGYVQVGNPSAPIGTDQNYQILTGLYNTKCITCNPEANVIKPATTLLSKAYYTTHEAYMKSRTNTYEQKLLTVPIQGQNADYYYADGHLKWPTDSPSGPQVYATTDQYNPQSTRMCNGHCKAGTTIFKPNNRQYSCQGAVDSSTRLDRLKHTTVNKNAASLKAAFGSECASACAYRGISDTPYCLKSKYQPPICSQKNLGAIYRQNHTVCFPSQSSDLEKHYSTRLTYY</sequence>